<keyword evidence="1" id="KW-0472">Membrane</keyword>
<accession>A0A2L1GMX9</accession>
<organism evidence="3 4">
    <name type="scientific">Desulfobulbus oralis</name>
    <dbReference type="NCBI Taxonomy" id="1986146"/>
    <lineage>
        <taxon>Bacteria</taxon>
        <taxon>Pseudomonadati</taxon>
        <taxon>Thermodesulfobacteriota</taxon>
        <taxon>Desulfobulbia</taxon>
        <taxon>Desulfobulbales</taxon>
        <taxon>Desulfobulbaceae</taxon>
        <taxon>Desulfobulbus</taxon>
    </lineage>
</organism>
<dbReference type="EMBL" id="CP021255">
    <property type="protein sequence ID" value="AVD71050.1"/>
    <property type="molecule type" value="Genomic_DNA"/>
</dbReference>
<dbReference type="PANTHER" id="PTHR23028">
    <property type="entry name" value="ACETYLTRANSFERASE"/>
    <property type="match status" value="1"/>
</dbReference>
<dbReference type="InterPro" id="IPR050879">
    <property type="entry name" value="Acyltransferase_3"/>
</dbReference>
<feature type="transmembrane region" description="Helical" evidence="1">
    <location>
        <begin position="321"/>
        <end position="340"/>
    </location>
</feature>
<feature type="transmembrane region" description="Helical" evidence="1">
    <location>
        <begin position="347"/>
        <end position="368"/>
    </location>
</feature>
<name>A0A2L1GMX9_9BACT</name>
<dbReference type="AlphaFoldDB" id="A0A2L1GMX9"/>
<proteinExistence type="predicted"/>
<dbReference type="PANTHER" id="PTHR23028:SF53">
    <property type="entry name" value="ACYL_TRANSF_3 DOMAIN-CONTAINING PROTEIN"/>
    <property type="match status" value="1"/>
</dbReference>
<reference evidence="3 4" key="1">
    <citation type="journal article" date="2018" name="MBio">
        <title>Insights into the evolution of host association through the isolation and characterization of a novel human periodontal pathobiont, Desulfobulbus oralis.</title>
        <authorList>
            <person name="Cross K.L."/>
            <person name="Chirania P."/>
            <person name="Xiong W."/>
            <person name="Beall C.J."/>
            <person name="Elkins J.G."/>
            <person name="Giannone R.J."/>
            <person name="Griffen A.L."/>
            <person name="Guss A.M."/>
            <person name="Hettich R.L."/>
            <person name="Joshi S.S."/>
            <person name="Mokrzan E.M."/>
            <person name="Martin R.K."/>
            <person name="Zhulin I.B."/>
            <person name="Leys E.J."/>
            <person name="Podar M."/>
        </authorList>
    </citation>
    <scope>NUCLEOTIDE SEQUENCE [LARGE SCALE GENOMIC DNA]</scope>
    <source>
        <strain evidence="3 4">ORNL</strain>
    </source>
</reference>
<dbReference type="GO" id="GO:0000271">
    <property type="term" value="P:polysaccharide biosynthetic process"/>
    <property type="evidence" value="ECO:0007669"/>
    <property type="project" value="TreeGrafter"/>
</dbReference>
<evidence type="ECO:0000259" key="2">
    <source>
        <dbReference type="Pfam" id="PF01757"/>
    </source>
</evidence>
<feature type="transmembrane region" description="Helical" evidence="1">
    <location>
        <begin position="167"/>
        <end position="187"/>
    </location>
</feature>
<sequence length="537" mass="59527">MQWPDMRLKTALILGGVLLLFCGFKLVISATVCSSFFRVTLDARFDRAECVQVYYGLRPVFDEKHVRGSALFPAGERQSTSVTINNHVARYLRLDLGEHPGRVQLYGLHLTSFFFPERHFSAAQIAAAFAPGPGVDMQLAGDHVAISSSTEDPYLVVQGPLTHQGLFYSWLLPLLMAMAGIVLLSSFSPRSFPPIADLLGQKRSSAGLHFAVLDGIRGAAALLVLAEHIGLVPGGVGVVGVLLFFALSGFLLAIPFARNPERAITLEYMRAYMRRRLLRIIPMYYTVISILFLFRYKNPDMIRHYLFLQGDAYLWTVPQEMFFYVLLPFIVVVVALAMKIKKWLGPLLLLAGLVVMNHLSHQGLATLYGNGEGRPALIGVFMSGMFFSWLYQWLREQPFWQGRYGTCCRRCLGLAGLAVLLLLLILGFQLAPGLGSVDIYSNYGVNGFLAAFVLFSAVASGPSLLVAVMSWLPFRAVGIVSFSFYLLHPSLITLCDELAGYYGNWSMGVVTRFLAVGLLSYAFAAVTYAYVERPFMK</sequence>
<feature type="transmembrane region" description="Helical" evidence="1">
    <location>
        <begin position="411"/>
        <end position="428"/>
    </location>
</feature>
<protein>
    <recommendedName>
        <fullName evidence="2">Acyltransferase 3 domain-containing protein</fullName>
    </recommendedName>
</protein>
<feature type="transmembrane region" description="Helical" evidence="1">
    <location>
        <begin position="448"/>
        <end position="472"/>
    </location>
</feature>
<evidence type="ECO:0000313" key="3">
    <source>
        <dbReference type="EMBL" id="AVD71050.1"/>
    </source>
</evidence>
<gene>
    <name evidence="3" type="ORF">CAY53_05785</name>
</gene>
<feature type="transmembrane region" description="Helical" evidence="1">
    <location>
        <begin position="374"/>
        <end position="391"/>
    </location>
</feature>
<dbReference type="Proteomes" id="UP000239867">
    <property type="component" value="Chromosome"/>
</dbReference>
<dbReference type="OrthoDB" id="5501619at2"/>
<keyword evidence="4" id="KW-1185">Reference proteome</keyword>
<feature type="transmembrane region" description="Helical" evidence="1">
    <location>
        <begin position="509"/>
        <end position="531"/>
    </location>
</feature>
<keyword evidence="1" id="KW-0812">Transmembrane</keyword>
<keyword evidence="1" id="KW-1133">Transmembrane helix</keyword>
<dbReference type="InterPro" id="IPR002656">
    <property type="entry name" value="Acyl_transf_3_dom"/>
</dbReference>
<dbReference type="GO" id="GO:0016747">
    <property type="term" value="F:acyltransferase activity, transferring groups other than amino-acyl groups"/>
    <property type="evidence" value="ECO:0007669"/>
    <property type="project" value="InterPro"/>
</dbReference>
<dbReference type="GO" id="GO:0016020">
    <property type="term" value="C:membrane"/>
    <property type="evidence" value="ECO:0007669"/>
    <property type="project" value="TreeGrafter"/>
</dbReference>
<feature type="domain" description="Acyltransferase 3" evidence="2">
    <location>
        <begin position="213"/>
        <end position="528"/>
    </location>
</feature>
<dbReference type="Pfam" id="PF01757">
    <property type="entry name" value="Acyl_transf_3"/>
    <property type="match status" value="1"/>
</dbReference>
<evidence type="ECO:0000313" key="4">
    <source>
        <dbReference type="Proteomes" id="UP000239867"/>
    </source>
</evidence>
<evidence type="ECO:0000256" key="1">
    <source>
        <dbReference type="SAM" id="Phobius"/>
    </source>
</evidence>
<feature type="transmembrane region" description="Helical" evidence="1">
    <location>
        <begin position="232"/>
        <end position="256"/>
    </location>
</feature>
<dbReference type="KEGG" id="deo:CAY53_05785"/>
<feature type="transmembrane region" description="Helical" evidence="1">
    <location>
        <begin position="277"/>
        <end position="296"/>
    </location>
</feature>